<evidence type="ECO:0000256" key="7">
    <source>
        <dbReference type="ARBA" id="ARBA00023014"/>
    </source>
</evidence>
<dbReference type="SUPFAM" id="SSF102114">
    <property type="entry name" value="Radical SAM enzymes"/>
    <property type="match status" value="1"/>
</dbReference>
<evidence type="ECO:0000256" key="6">
    <source>
        <dbReference type="ARBA" id="ARBA00023004"/>
    </source>
</evidence>
<keyword evidence="2" id="KW-0004">4Fe-4S</keyword>
<comment type="cofactor">
    <cofactor evidence="1">
        <name>pyridoxal 5'-phosphate</name>
        <dbReference type="ChEBI" id="CHEBI:597326"/>
    </cofactor>
</comment>
<dbReference type="SFLD" id="SFLDG01070">
    <property type="entry name" value="PLP-dependent"/>
    <property type="match status" value="1"/>
</dbReference>
<keyword evidence="10" id="KW-1185">Reference proteome</keyword>
<evidence type="ECO:0000256" key="3">
    <source>
        <dbReference type="ARBA" id="ARBA00022691"/>
    </source>
</evidence>
<dbReference type="AlphaFoldDB" id="A0A6A5VMW7"/>
<dbReference type="PANTHER" id="PTHR30538:SF0">
    <property type="entry name" value="L-LYSINE 2,3-AMINOMUTASE AQ_1632-RELATED"/>
    <property type="match status" value="1"/>
</dbReference>
<keyword evidence="6" id="KW-0408">Iron</keyword>
<keyword evidence="3" id="KW-0949">S-adenosyl-L-methionine</keyword>
<gene>
    <name evidence="9" type="ORF">BU23DRAFT_253702</name>
</gene>
<keyword evidence="4" id="KW-0479">Metal-binding</keyword>
<dbReference type="OrthoDB" id="5396721at2759"/>
<dbReference type="GO" id="GO:0046872">
    <property type="term" value="F:metal ion binding"/>
    <property type="evidence" value="ECO:0007669"/>
    <property type="project" value="UniProtKB-KW"/>
</dbReference>
<dbReference type="InterPro" id="IPR058240">
    <property type="entry name" value="rSAM_sf"/>
</dbReference>
<keyword evidence="7" id="KW-0411">Iron-sulfur</keyword>
<sequence length="586" mass="65921">MAHKLLRAQQAIRNGFLTNLVTKRALGTAPTRAALVSARVAQGGQDAKQITSQAHVTPSDRGAHEWIDYRPLPSTVERVSKHVQTRENSNIDEGERSKTFQALSDSFASVQAHQVAELHKNEEDPYWTRIPLWSEVSADDFISQSWQVRHSVDKKKIERFLLAVLPDDELPLSENPLLQHIHTKQDFIREAKAALEMAPMTIKLTPYILSCINWKDPLNDPIRVQFIPLKSSIVPDHPSLTLDSLGEEGDSPVPGLVHRYPGRALFLATSICPVYCSFCTRAYAVGPETSSTDKKPQKPSGKRWEAMFEHIEKDVSIKDIVVSGGDTYMLLPEQLRLIGERLLSIPHIRRFRIASKGFAVNPCRILDNSDAWASTLVDLARQGRKIGKQVCWHTHFNHPNEITWITKKAALHLCQQGLVVRNQSVLLKGVNDDPETMGTLIKALADMNIEPYYVYICDLVRGIEHLRTPLRTLLYLDKELRGKLTGFMMPDFVVDLPGGGGKRLAHTYESYVEETGVSTWTAPGLDGDKGRRTYTYYDPLPWVATAENVLNMREQQDLMHKHRSTRKEDFMKDDGSGPLVATACAA</sequence>
<dbReference type="SFLD" id="SFLDS00029">
    <property type="entry name" value="Radical_SAM"/>
    <property type="match status" value="1"/>
</dbReference>
<dbReference type="GO" id="GO:0051539">
    <property type="term" value="F:4 iron, 4 sulfur cluster binding"/>
    <property type="evidence" value="ECO:0007669"/>
    <property type="project" value="UniProtKB-KW"/>
</dbReference>
<evidence type="ECO:0000256" key="2">
    <source>
        <dbReference type="ARBA" id="ARBA00022485"/>
    </source>
</evidence>
<dbReference type="PROSITE" id="PS51918">
    <property type="entry name" value="RADICAL_SAM"/>
    <property type="match status" value="1"/>
</dbReference>
<dbReference type="InterPro" id="IPR007197">
    <property type="entry name" value="rSAM"/>
</dbReference>
<evidence type="ECO:0000256" key="5">
    <source>
        <dbReference type="ARBA" id="ARBA00022898"/>
    </source>
</evidence>
<feature type="domain" description="Radical SAM core" evidence="8">
    <location>
        <begin position="258"/>
        <end position="491"/>
    </location>
</feature>
<dbReference type="PANTHER" id="PTHR30538">
    <property type="entry name" value="LYSINE 2,3-AMINOMUTASE-RELATED"/>
    <property type="match status" value="1"/>
</dbReference>
<proteinExistence type="predicted"/>
<accession>A0A6A5VMW7</accession>
<protein>
    <submittedName>
        <fullName evidence="9">Kama family protein</fullName>
    </submittedName>
</protein>
<evidence type="ECO:0000256" key="4">
    <source>
        <dbReference type="ARBA" id="ARBA00022723"/>
    </source>
</evidence>
<reference evidence="9" key="1">
    <citation type="journal article" date="2020" name="Stud. Mycol.">
        <title>101 Dothideomycetes genomes: a test case for predicting lifestyles and emergence of pathogens.</title>
        <authorList>
            <person name="Haridas S."/>
            <person name="Albert R."/>
            <person name="Binder M."/>
            <person name="Bloem J."/>
            <person name="Labutti K."/>
            <person name="Salamov A."/>
            <person name="Andreopoulos B."/>
            <person name="Baker S."/>
            <person name="Barry K."/>
            <person name="Bills G."/>
            <person name="Bluhm B."/>
            <person name="Cannon C."/>
            <person name="Castanera R."/>
            <person name="Culley D."/>
            <person name="Daum C."/>
            <person name="Ezra D."/>
            <person name="Gonzalez J."/>
            <person name="Henrissat B."/>
            <person name="Kuo A."/>
            <person name="Liang C."/>
            <person name="Lipzen A."/>
            <person name="Lutzoni F."/>
            <person name="Magnuson J."/>
            <person name="Mondo S."/>
            <person name="Nolan M."/>
            <person name="Ohm R."/>
            <person name="Pangilinan J."/>
            <person name="Park H.-J."/>
            <person name="Ramirez L."/>
            <person name="Alfaro M."/>
            <person name="Sun H."/>
            <person name="Tritt A."/>
            <person name="Yoshinaga Y."/>
            <person name="Zwiers L.-H."/>
            <person name="Turgeon B."/>
            <person name="Goodwin S."/>
            <person name="Spatafora J."/>
            <person name="Crous P."/>
            <person name="Grigoriev I."/>
        </authorList>
    </citation>
    <scope>NUCLEOTIDE SEQUENCE</scope>
    <source>
        <strain evidence="9">CBS 107.79</strain>
    </source>
</reference>
<evidence type="ECO:0000313" key="10">
    <source>
        <dbReference type="Proteomes" id="UP000800036"/>
    </source>
</evidence>
<evidence type="ECO:0000313" key="9">
    <source>
        <dbReference type="EMBL" id="KAF1978235.1"/>
    </source>
</evidence>
<dbReference type="InterPro" id="IPR013785">
    <property type="entry name" value="Aldolase_TIM"/>
</dbReference>
<evidence type="ECO:0000256" key="1">
    <source>
        <dbReference type="ARBA" id="ARBA00001933"/>
    </source>
</evidence>
<dbReference type="Gene3D" id="3.20.20.70">
    <property type="entry name" value="Aldolase class I"/>
    <property type="match status" value="1"/>
</dbReference>
<name>A0A6A5VMW7_9PLEO</name>
<dbReference type="NCBIfam" id="TIGR00238">
    <property type="entry name" value="KamA family radical SAM protein"/>
    <property type="match status" value="1"/>
</dbReference>
<keyword evidence="5" id="KW-0663">Pyridoxal phosphate</keyword>
<dbReference type="EMBL" id="ML976661">
    <property type="protein sequence ID" value="KAF1978235.1"/>
    <property type="molecule type" value="Genomic_DNA"/>
</dbReference>
<dbReference type="Proteomes" id="UP000800036">
    <property type="component" value="Unassembled WGS sequence"/>
</dbReference>
<organism evidence="9 10">
    <name type="scientific">Bimuria novae-zelandiae CBS 107.79</name>
    <dbReference type="NCBI Taxonomy" id="1447943"/>
    <lineage>
        <taxon>Eukaryota</taxon>
        <taxon>Fungi</taxon>
        <taxon>Dikarya</taxon>
        <taxon>Ascomycota</taxon>
        <taxon>Pezizomycotina</taxon>
        <taxon>Dothideomycetes</taxon>
        <taxon>Pleosporomycetidae</taxon>
        <taxon>Pleosporales</taxon>
        <taxon>Massarineae</taxon>
        <taxon>Didymosphaeriaceae</taxon>
        <taxon>Bimuria</taxon>
    </lineage>
</organism>
<evidence type="ECO:0000259" key="8">
    <source>
        <dbReference type="PROSITE" id="PS51918"/>
    </source>
</evidence>
<dbReference type="GO" id="GO:0003824">
    <property type="term" value="F:catalytic activity"/>
    <property type="evidence" value="ECO:0007669"/>
    <property type="project" value="InterPro"/>
</dbReference>
<dbReference type="InterPro" id="IPR003739">
    <property type="entry name" value="Lys_aminomutase/Glu_NH3_mut"/>
</dbReference>